<dbReference type="FunCoup" id="A0A3B1JEE4">
    <property type="interactions" value="113"/>
</dbReference>
<reference evidence="6" key="2">
    <citation type="journal article" date="2014" name="Nat. Commun.">
        <title>The cavefish genome reveals candidate genes for eye loss.</title>
        <authorList>
            <person name="McGaugh S.E."/>
            <person name="Gross J.B."/>
            <person name="Aken B."/>
            <person name="Blin M."/>
            <person name="Borowsky R."/>
            <person name="Chalopin D."/>
            <person name="Hinaux H."/>
            <person name="Jeffery W.R."/>
            <person name="Keene A."/>
            <person name="Ma L."/>
            <person name="Minx P."/>
            <person name="Murphy D."/>
            <person name="O'Quin K.E."/>
            <person name="Retaux S."/>
            <person name="Rohner N."/>
            <person name="Searle S.M."/>
            <person name="Stahl B.A."/>
            <person name="Tabin C."/>
            <person name="Volff J.N."/>
            <person name="Yoshizawa M."/>
            <person name="Warren W.C."/>
        </authorList>
    </citation>
    <scope>NUCLEOTIDE SEQUENCE [LARGE SCALE GENOMIC DNA]</scope>
    <source>
        <strain evidence="6">female</strain>
    </source>
</reference>
<dbReference type="Proteomes" id="UP000018467">
    <property type="component" value="Unassembled WGS sequence"/>
</dbReference>
<dbReference type="PANTHER" id="PTHR47139">
    <property type="entry name" value="TUMOR NECROSIS FACTOR RECEPTOR SUPERFAMILY MEMBER 9"/>
    <property type="match status" value="1"/>
</dbReference>
<accession>A0A3B1JEE4</accession>
<feature type="repeat" description="TNFR-Cys" evidence="1">
    <location>
        <begin position="42"/>
        <end position="81"/>
    </location>
</feature>
<evidence type="ECO:0000259" key="4">
    <source>
        <dbReference type="PROSITE" id="PS50050"/>
    </source>
</evidence>
<feature type="signal peptide" evidence="3">
    <location>
        <begin position="1"/>
        <end position="24"/>
    </location>
</feature>
<reference evidence="5" key="3">
    <citation type="submission" date="2025-08" db="UniProtKB">
        <authorList>
            <consortium name="Ensembl"/>
        </authorList>
    </citation>
    <scope>IDENTIFICATION</scope>
</reference>
<evidence type="ECO:0000256" key="3">
    <source>
        <dbReference type="SAM" id="SignalP"/>
    </source>
</evidence>
<dbReference type="SMART" id="SM00208">
    <property type="entry name" value="TNFR"/>
    <property type="match status" value="2"/>
</dbReference>
<dbReference type="GO" id="GO:0042127">
    <property type="term" value="P:regulation of cell population proliferation"/>
    <property type="evidence" value="ECO:0007669"/>
    <property type="project" value="TreeGrafter"/>
</dbReference>
<dbReference type="Bgee" id="ENSAMXG00000038413">
    <property type="expression patterns" value="Expressed in pharyngeal gill and 3 other cell types or tissues"/>
</dbReference>
<dbReference type="InterPro" id="IPR001368">
    <property type="entry name" value="TNFR/NGFR_Cys_rich_reg"/>
</dbReference>
<dbReference type="AlphaFoldDB" id="A0A3B1JEE4"/>
<name>A0A3B1JEE4_ASTMX</name>
<evidence type="ECO:0000256" key="1">
    <source>
        <dbReference type="PROSITE-ProRule" id="PRU00206"/>
    </source>
</evidence>
<keyword evidence="2" id="KW-0472">Membrane</keyword>
<protein>
    <submittedName>
        <fullName evidence="5">Si:ch73-361p23.3</fullName>
    </submittedName>
</protein>
<dbReference type="InParanoid" id="A0A3B1JEE4"/>
<keyword evidence="2" id="KW-0812">Transmembrane</keyword>
<dbReference type="PROSITE" id="PS50050">
    <property type="entry name" value="TNFR_NGFR_2"/>
    <property type="match status" value="1"/>
</dbReference>
<organism evidence="5 6">
    <name type="scientific">Astyanax mexicanus</name>
    <name type="common">Blind cave fish</name>
    <name type="synonym">Astyanax fasciatus mexicanus</name>
    <dbReference type="NCBI Taxonomy" id="7994"/>
    <lineage>
        <taxon>Eukaryota</taxon>
        <taxon>Metazoa</taxon>
        <taxon>Chordata</taxon>
        <taxon>Craniata</taxon>
        <taxon>Vertebrata</taxon>
        <taxon>Euteleostomi</taxon>
        <taxon>Actinopterygii</taxon>
        <taxon>Neopterygii</taxon>
        <taxon>Teleostei</taxon>
        <taxon>Ostariophysi</taxon>
        <taxon>Characiformes</taxon>
        <taxon>Characoidei</taxon>
        <taxon>Acestrorhamphidae</taxon>
        <taxon>Acestrorhamphinae</taxon>
        <taxon>Astyanax</taxon>
    </lineage>
</organism>
<dbReference type="GO" id="GO:0038023">
    <property type="term" value="F:signaling receptor activity"/>
    <property type="evidence" value="ECO:0007669"/>
    <property type="project" value="TreeGrafter"/>
</dbReference>
<evidence type="ECO:0000256" key="2">
    <source>
        <dbReference type="SAM" id="Phobius"/>
    </source>
</evidence>
<feature type="disulfide bond" evidence="1">
    <location>
        <begin position="43"/>
        <end position="58"/>
    </location>
</feature>
<dbReference type="Gene3D" id="2.10.50.10">
    <property type="entry name" value="Tumor Necrosis Factor Receptor, subunit A, domain 2"/>
    <property type="match status" value="2"/>
</dbReference>
<feature type="chain" id="PRO_5017240780" evidence="3">
    <location>
        <begin position="25"/>
        <end position="268"/>
    </location>
</feature>
<feature type="transmembrane region" description="Helical" evidence="2">
    <location>
        <begin position="213"/>
        <end position="233"/>
    </location>
</feature>
<sequence length="268" mass="28988">MFLQGSLLLLGFTCFLALFQAAVGIECGQGEKVSLRRDKCEPCPPKQYRPKRGDHVECLNCVECKNSREVAPCTSIANTKCECWEGFSHLPGSKEVCRCKKGSGIEPLGNGENTCKPCPNGTFSNKFNGICQPWSKCDHNGIMVPGTNSSDVICQTTPENAVTKVSALTSTPHPAIVTHQTSANASTMASTRTATTKKLVSTGTTKQMQLQHWLVPLSCVLALLLIQLAIIKLKVKTCFQKNKTGVIRQDSCGKPVEESGEKFIPPAV</sequence>
<keyword evidence="3" id="KW-0732">Signal</keyword>
<dbReference type="Ensembl" id="ENSAMXT00000036121.1">
    <property type="protein sequence ID" value="ENSAMXP00000040653.1"/>
    <property type="gene ID" value="ENSAMXG00000038413.1"/>
</dbReference>
<keyword evidence="2" id="KW-1133">Transmembrane helix</keyword>
<reference evidence="6" key="1">
    <citation type="submission" date="2013-03" db="EMBL/GenBank/DDBJ databases">
        <authorList>
            <person name="Jeffery W."/>
            <person name="Warren W."/>
            <person name="Wilson R.K."/>
        </authorList>
    </citation>
    <scope>NUCLEOTIDE SEQUENCE</scope>
    <source>
        <strain evidence="6">female</strain>
    </source>
</reference>
<feature type="domain" description="TNFR-Cys" evidence="4">
    <location>
        <begin position="42"/>
        <end position="81"/>
    </location>
</feature>
<dbReference type="STRING" id="7994.ENSAMXP00000040653"/>
<comment type="caution">
    <text evidence="1">Lacks conserved residue(s) required for the propagation of feature annotation.</text>
</comment>
<reference evidence="5" key="4">
    <citation type="submission" date="2025-09" db="UniProtKB">
        <authorList>
            <consortium name="Ensembl"/>
        </authorList>
    </citation>
    <scope>IDENTIFICATION</scope>
</reference>
<dbReference type="Pfam" id="PF00020">
    <property type="entry name" value="TNFR_c6"/>
    <property type="match status" value="2"/>
</dbReference>
<keyword evidence="6" id="KW-1185">Reference proteome</keyword>
<evidence type="ECO:0000313" key="6">
    <source>
        <dbReference type="Proteomes" id="UP000018467"/>
    </source>
</evidence>
<evidence type="ECO:0000313" key="5">
    <source>
        <dbReference type="Ensembl" id="ENSAMXP00000040653.1"/>
    </source>
</evidence>
<dbReference type="GeneTree" id="ENSGT01030000235084"/>
<keyword evidence="1" id="KW-1015">Disulfide bond</keyword>
<dbReference type="SUPFAM" id="SSF57586">
    <property type="entry name" value="TNF receptor-like"/>
    <property type="match status" value="1"/>
</dbReference>
<dbReference type="PANTHER" id="PTHR47139:SF3">
    <property type="entry name" value="SI:CH73-361P23.3"/>
    <property type="match status" value="1"/>
</dbReference>
<proteinExistence type="predicted"/>